<dbReference type="Gene3D" id="3.40.50.300">
    <property type="entry name" value="P-loop containing nucleotide triphosphate hydrolases"/>
    <property type="match status" value="1"/>
</dbReference>
<dbReference type="SUPFAM" id="SSF50156">
    <property type="entry name" value="PDZ domain-like"/>
    <property type="match status" value="1"/>
</dbReference>
<dbReference type="AlphaFoldDB" id="A0A820UH96"/>
<dbReference type="PROSITE" id="PS00856">
    <property type="entry name" value="GUANYLATE_KINASE_1"/>
    <property type="match status" value="1"/>
</dbReference>
<dbReference type="InterPro" id="IPR036034">
    <property type="entry name" value="PDZ_sf"/>
</dbReference>
<dbReference type="Gene3D" id="2.30.30.40">
    <property type="entry name" value="SH3 Domains"/>
    <property type="match status" value="1"/>
</dbReference>
<dbReference type="Proteomes" id="UP000663869">
    <property type="component" value="Unassembled WGS sequence"/>
</dbReference>
<feature type="domain" description="SH3" evidence="5">
    <location>
        <begin position="294"/>
        <end position="369"/>
    </location>
</feature>
<dbReference type="InterPro" id="IPR036028">
    <property type="entry name" value="SH3-like_dom_sf"/>
</dbReference>
<dbReference type="Proteomes" id="UP000663862">
    <property type="component" value="Unassembled WGS sequence"/>
</dbReference>
<dbReference type="InterPro" id="IPR001452">
    <property type="entry name" value="SH3_domain"/>
</dbReference>
<protein>
    <submittedName>
        <fullName evidence="10">Uncharacterized protein</fullName>
    </submittedName>
</protein>
<dbReference type="SMART" id="SM00326">
    <property type="entry name" value="SH3"/>
    <property type="match status" value="1"/>
</dbReference>
<reference evidence="10" key="1">
    <citation type="submission" date="2021-02" db="EMBL/GenBank/DDBJ databases">
        <authorList>
            <person name="Nowell W R."/>
        </authorList>
    </citation>
    <scope>NUCLEOTIDE SEQUENCE</scope>
</reference>
<dbReference type="SUPFAM" id="SSF50044">
    <property type="entry name" value="SH3-domain"/>
    <property type="match status" value="1"/>
</dbReference>
<evidence type="ECO:0000259" key="7">
    <source>
        <dbReference type="PROSITE" id="PS50106"/>
    </source>
</evidence>
<evidence type="ECO:0000313" key="10">
    <source>
        <dbReference type="EMBL" id="CAF4483754.1"/>
    </source>
</evidence>
<evidence type="ECO:0000313" key="9">
    <source>
        <dbReference type="EMBL" id="CAF3316800.1"/>
    </source>
</evidence>
<evidence type="ECO:0000313" key="11">
    <source>
        <dbReference type="Proteomes" id="UP000663862"/>
    </source>
</evidence>
<dbReference type="PANTHER" id="PTHR23122">
    <property type="entry name" value="MEMBRANE-ASSOCIATED GUANYLATE KINASE MAGUK"/>
    <property type="match status" value="1"/>
</dbReference>
<dbReference type="InterPro" id="IPR008145">
    <property type="entry name" value="GK/Ca_channel_bsu"/>
</dbReference>
<dbReference type="InterPro" id="IPR043504">
    <property type="entry name" value="Peptidase_S1_PA_chymotrypsin"/>
</dbReference>
<evidence type="ECO:0000256" key="1">
    <source>
        <dbReference type="ARBA" id="ARBA00007014"/>
    </source>
</evidence>
<evidence type="ECO:0000259" key="5">
    <source>
        <dbReference type="PROSITE" id="PS50002"/>
    </source>
</evidence>
<dbReference type="InterPro" id="IPR009003">
    <property type="entry name" value="Peptidase_S1_PA"/>
</dbReference>
<dbReference type="InterPro" id="IPR018114">
    <property type="entry name" value="TRYPSIN_HIS"/>
</dbReference>
<dbReference type="PROSITE" id="PS50002">
    <property type="entry name" value="SH3"/>
    <property type="match status" value="1"/>
</dbReference>
<dbReference type="Gene3D" id="2.40.10.10">
    <property type="entry name" value="Trypsin-like serine proteases"/>
    <property type="match status" value="2"/>
</dbReference>
<comment type="similarity">
    <text evidence="1">Belongs to the MAGUK family.</text>
</comment>
<dbReference type="PROSITE" id="PS50052">
    <property type="entry name" value="GUANYLATE_KINASE_2"/>
    <property type="match status" value="1"/>
</dbReference>
<evidence type="ECO:0000256" key="2">
    <source>
        <dbReference type="ARBA" id="ARBA00022443"/>
    </source>
</evidence>
<evidence type="ECO:0000256" key="4">
    <source>
        <dbReference type="SAM" id="MobiDB-lite"/>
    </source>
</evidence>
<evidence type="ECO:0000259" key="8">
    <source>
        <dbReference type="PROSITE" id="PS50240"/>
    </source>
</evidence>
<feature type="region of interest" description="Disordered" evidence="4">
    <location>
        <begin position="128"/>
        <end position="159"/>
    </location>
</feature>
<name>A0A820UH96_9BILA</name>
<dbReference type="GO" id="GO:0006508">
    <property type="term" value="P:proteolysis"/>
    <property type="evidence" value="ECO:0007669"/>
    <property type="project" value="InterPro"/>
</dbReference>
<dbReference type="PROSITE" id="PS50240">
    <property type="entry name" value="TRYPSIN_DOM"/>
    <property type="match status" value="1"/>
</dbReference>
<dbReference type="SMART" id="SM00228">
    <property type="entry name" value="PDZ"/>
    <property type="match status" value="1"/>
</dbReference>
<feature type="domain" description="Guanylate kinase-like" evidence="6">
    <location>
        <begin position="426"/>
        <end position="607"/>
    </location>
</feature>
<gene>
    <name evidence="9" type="ORF">FME351_LOCUS954</name>
    <name evidence="10" type="ORF">TSG867_LOCUS19741</name>
</gene>
<dbReference type="SUPFAM" id="SSF50494">
    <property type="entry name" value="Trypsin-like serine proteases"/>
    <property type="match status" value="1"/>
</dbReference>
<dbReference type="PROSITE" id="PS00134">
    <property type="entry name" value="TRYPSIN_HIS"/>
    <property type="match status" value="1"/>
</dbReference>
<dbReference type="SMART" id="SM00072">
    <property type="entry name" value="GuKc"/>
    <property type="match status" value="1"/>
</dbReference>
<sequence length="696" mass="80275">MSVVPLGSPFLSSSGNNVDINYEKDSSSVSSLIVDYTLLNSIIESNQFEKTLELYSLMLNSCLNNIEEKISFEIFINEFIEEYSQIQSNEFKELIAIFQNKYFCSFISSYDLILQHYYQEKKLSSNTKFNVSDKNNDDDHHDKISRKKDHCSEKDEQNSTVSMLYSTKLIDEEKENSNYASKLAEYNVGRLKIVRLEKRQGEPLGATISRLSDHDYQIIIARIVHGSIAQGLFSIGDQLLEINNINIQSEYRTLDEIVQLIDSLHGTISFLLMPCDEINHGIHNQAFNHNQDDSSVIYVRALFSYDPYDDMYIPCRELGLSFEKYSILNIVNRDDPSWWQAVIMENDQNNKKQQLPGLIPSKQFQEKRFKIVKCLLDEETSHSKKKFKDKFNKSIAKQTTRQKILTTFSFNIYEPVEWYIPNELQKRPIVLIGAPHIGRHELRQRLMNSSQLSSLIDVAVPHTTRLKKQDEIDGRDYYFITREQFEKDISNDLFVEHGEYEKNLYGTSKLAIEACCHIYNKICILNLLPEGLDSLKYSNILPFIIYLKCPSTIEKLREYFYVNDQQWIEIEEKSRFIEQNYSHLFDKIIYLNDSFDYVFSQLKFLVKDVQTKPISSHQTVYSCNTSVSCDCLTNSATVSRIVGGEDASSPTWGWAVSIRIGGSRLCGGSIISSLWIVTAAHCVDGRTAAQFIVYAG</sequence>
<comment type="caution">
    <text evidence="10">The sequence shown here is derived from an EMBL/GenBank/DDBJ whole genome shotgun (WGS) entry which is preliminary data.</text>
</comment>
<proteinExistence type="inferred from homology"/>
<evidence type="ECO:0000259" key="6">
    <source>
        <dbReference type="PROSITE" id="PS50052"/>
    </source>
</evidence>
<dbReference type="Pfam" id="PF00595">
    <property type="entry name" value="PDZ"/>
    <property type="match status" value="1"/>
</dbReference>
<dbReference type="InterPro" id="IPR008144">
    <property type="entry name" value="Guanylate_kin-like_dom"/>
</dbReference>
<accession>A0A820UH96</accession>
<dbReference type="Pfam" id="PF00625">
    <property type="entry name" value="Guanylate_kin"/>
    <property type="match status" value="1"/>
</dbReference>
<keyword evidence="2 3" id="KW-0728">SH3 domain</keyword>
<dbReference type="InterPro" id="IPR027417">
    <property type="entry name" value="P-loop_NTPase"/>
</dbReference>
<dbReference type="InterPro" id="IPR001478">
    <property type="entry name" value="PDZ"/>
</dbReference>
<dbReference type="EMBL" id="CAJOBQ010001399">
    <property type="protein sequence ID" value="CAF4483754.1"/>
    <property type="molecule type" value="Genomic_DNA"/>
</dbReference>
<evidence type="ECO:0000256" key="3">
    <source>
        <dbReference type="PROSITE-ProRule" id="PRU00192"/>
    </source>
</evidence>
<dbReference type="SUPFAM" id="SSF52540">
    <property type="entry name" value="P-loop containing nucleoside triphosphate hydrolases"/>
    <property type="match status" value="1"/>
</dbReference>
<dbReference type="InterPro" id="IPR050716">
    <property type="entry name" value="MAGUK"/>
</dbReference>
<dbReference type="InterPro" id="IPR020590">
    <property type="entry name" value="Guanylate_kinase_CS"/>
</dbReference>
<dbReference type="Pfam" id="PF00089">
    <property type="entry name" value="Trypsin"/>
    <property type="match status" value="1"/>
</dbReference>
<organism evidence="10 11">
    <name type="scientific">Rotaria socialis</name>
    <dbReference type="NCBI Taxonomy" id="392032"/>
    <lineage>
        <taxon>Eukaryota</taxon>
        <taxon>Metazoa</taxon>
        <taxon>Spiralia</taxon>
        <taxon>Gnathifera</taxon>
        <taxon>Rotifera</taxon>
        <taxon>Eurotatoria</taxon>
        <taxon>Bdelloidea</taxon>
        <taxon>Philodinida</taxon>
        <taxon>Philodinidae</taxon>
        <taxon>Rotaria</taxon>
    </lineage>
</organism>
<dbReference type="EMBL" id="CAJNYU010000025">
    <property type="protein sequence ID" value="CAF3316800.1"/>
    <property type="molecule type" value="Genomic_DNA"/>
</dbReference>
<dbReference type="Gene3D" id="2.30.42.10">
    <property type="match status" value="1"/>
</dbReference>
<feature type="domain" description="PDZ" evidence="7">
    <location>
        <begin position="193"/>
        <end position="276"/>
    </location>
</feature>
<dbReference type="InterPro" id="IPR001254">
    <property type="entry name" value="Trypsin_dom"/>
</dbReference>
<dbReference type="GO" id="GO:0004252">
    <property type="term" value="F:serine-type endopeptidase activity"/>
    <property type="evidence" value="ECO:0007669"/>
    <property type="project" value="InterPro"/>
</dbReference>
<dbReference type="PROSITE" id="PS50106">
    <property type="entry name" value="PDZ"/>
    <property type="match status" value="1"/>
</dbReference>
<feature type="domain" description="Peptidase S1" evidence="8">
    <location>
        <begin position="641"/>
        <end position="696"/>
    </location>
</feature>